<protein>
    <recommendedName>
        <fullName evidence="5">1,3-beta-glucanosyltransferase</fullName>
        <ecNumber evidence="5">2.4.1.-</ecNumber>
    </recommendedName>
</protein>
<evidence type="ECO:0000256" key="6">
    <source>
        <dbReference type="SAM" id="MobiDB-lite"/>
    </source>
</evidence>
<reference evidence="8 9" key="1">
    <citation type="submission" date="2023-08" db="EMBL/GenBank/DDBJ databases">
        <title>Black Yeasts Isolated from many extreme environments.</title>
        <authorList>
            <person name="Coleine C."/>
            <person name="Stajich J.E."/>
            <person name="Selbmann L."/>
        </authorList>
    </citation>
    <scope>NUCLEOTIDE SEQUENCE [LARGE SCALE GENOMIC DNA]</scope>
    <source>
        <strain evidence="8 9">CCFEE 5386</strain>
    </source>
</reference>
<comment type="function">
    <text evidence="5">Splits internally a 1,3-beta-glucan molecule and transfers the newly generated reducing end (the donor) to the non-reducing end of another 1,3-beta-glucan molecule (the acceptor) forming a 1,3-beta linkage, resulting in the elongation of 1,3-beta-glucan chains in the cell wall.</text>
</comment>
<dbReference type="EC" id="2.4.1.-" evidence="5"/>
<gene>
    <name evidence="8" type="ORF">LTR32_000421</name>
</gene>
<keyword evidence="5 7" id="KW-0472">Membrane</keyword>
<proteinExistence type="inferred from homology"/>
<dbReference type="PANTHER" id="PTHR31468">
    <property type="entry name" value="1,3-BETA-GLUCANOSYLTRANSFERASE GAS1"/>
    <property type="match status" value="1"/>
</dbReference>
<evidence type="ECO:0000313" key="8">
    <source>
        <dbReference type="EMBL" id="KAK5148233.1"/>
    </source>
</evidence>
<accession>A0ABR0LG19</accession>
<keyword evidence="5" id="KW-0808">Transferase</keyword>
<feature type="transmembrane region" description="Helical" evidence="7">
    <location>
        <begin position="403"/>
        <end position="422"/>
    </location>
</feature>
<keyword evidence="9" id="KW-1185">Reference proteome</keyword>
<dbReference type="InterPro" id="IPR004886">
    <property type="entry name" value="Glucanosyltransferase"/>
</dbReference>
<feature type="signal peptide" evidence="5">
    <location>
        <begin position="1"/>
        <end position="18"/>
    </location>
</feature>
<evidence type="ECO:0000256" key="5">
    <source>
        <dbReference type="RuleBase" id="RU361209"/>
    </source>
</evidence>
<dbReference type="SUPFAM" id="SSF51445">
    <property type="entry name" value="(Trans)glycosidases"/>
    <property type="match status" value="1"/>
</dbReference>
<keyword evidence="7" id="KW-0812">Transmembrane</keyword>
<dbReference type="EMBL" id="JAVRRR010000011">
    <property type="protein sequence ID" value="KAK5148233.1"/>
    <property type="molecule type" value="Genomic_DNA"/>
</dbReference>
<evidence type="ECO:0000256" key="4">
    <source>
        <dbReference type="ARBA" id="ARBA00023180"/>
    </source>
</evidence>
<evidence type="ECO:0000256" key="3">
    <source>
        <dbReference type="ARBA" id="ARBA00022729"/>
    </source>
</evidence>
<dbReference type="Proteomes" id="UP001308179">
    <property type="component" value="Unassembled WGS sequence"/>
</dbReference>
<name>A0ABR0LG19_9PEZI</name>
<comment type="subcellular location">
    <subcellularLocation>
        <location evidence="1 5">Cell membrane</location>
        <topology evidence="1 5">Lipid-anchor</topology>
        <topology evidence="1 5">GPI-anchor</topology>
    </subcellularLocation>
</comment>
<feature type="chain" id="PRO_5044954284" description="1,3-beta-glucanosyltransferase" evidence="5">
    <location>
        <begin position="19"/>
        <end position="423"/>
    </location>
</feature>
<comment type="caution">
    <text evidence="8">The sequence shown here is derived from an EMBL/GenBank/DDBJ whole genome shotgun (WGS) entry which is preliminary data.</text>
</comment>
<comment type="similarity">
    <text evidence="2 5">Belongs to the glycosyl hydrolase 72 family.</text>
</comment>
<dbReference type="Pfam" id="PF03198">
    <property type="entry name" value="Glyco_hydro_72"/>
    <property type="match status" value="1"/>
</dbReference>
<dbReference type="InterPro" id="IPR017853">
    <property type="entry name" value="GH"/>
</dbReference>
<evidence type="ECO:0000256" key="7">
    <source>
        <dbReference type="SAM" id="Phobius"/>
    </source>
</evidence>
<evidence type="ECO:0000256" key="1">
    <source>
        <dbReference type="ARBA" id="ARBA00004609"/>
    </source>
</evidence>
<feature type="region of interest" description="Disordered" evidence="6">
    <location>
        <begin position="341"/>
        <end position="378"/>
    </location>
</feature>
<keyword evidence="5" id="KW-0336">GPI-anchor</keyword>
<evidence type="ECO:0000256" key="2">
    <source>
        <dbReference type="ARBA" id="ARBA00007528"/>
    </source>
</evidence>
<keyword evidence="5" id="KW-0449">Lipoprotein</keyword>
<keyword evidence="7" id="KW-1133">Transmembrane helix</keyword>
<keyword evidence="3 5" id="KW-0732">Signal</keyword>
<keyword evidence="4" id="KW-0325">Glycoprotein</keyword>
<dbReference type="PANTHER" id="PTHR31468:SF8">
    <property type="entry name" value="1,3-BETA-GLUCANOSYLTRANSFERASE GAS2"/>
    <property type="match status" value="1"/>
</dbReference>
<evidence type="ECO:0000313" key="9">
    <source>
        <dbReference type="Proteomes" id="UP001308179"/>
    </source>
</evidence>
<sequence length="423" mass="43833">MGPGALVCLLALATYAAALATIQTKGSKLFTSDGAQFYIKGTCRRVTLLITLPLTLSPGVAYQLTNDDPLAQGDQCKLDASLMKTLGANSIRVYHVDPTANHDACMSAFSNAGIYAWIDLDTFSTYILANNPEWNQTMYSSYASVIDAFHNYDNTAGFFVGNDSEALDFFALNAYEWCGQSTYDTSGYQFLQQNASNYNIPIYFSETGCQTPKPRTFDDQAAILGSDMDGTWSGAIIYEWIEETNDYGLISYGASAGPTATGNGVVAGYTRTGTPTPISPDFENLSTHWATLTPTGVSMSAYSPSATAPSCPAFTSGAWLVSGDVPLPTIGAVSHSVGSTSAASSATSTGGSATSQSSQTGSQSSSGSSGSSGTTAASSSGAAAAASSKSAAMRPSQAIGSDWYLGFLLLVIPASASLGLALL</sequence>
<dbReference type="Gene3D" id="3.20.20.80">
    <property type="entry name" value="Glycosidases"/>
    <property type="match status" value="2"/>
</dbReference>
<organism evidence="8 9">
    <name type="scientific">Rachicladosporium monterosium</name>
    <dbReference type="NCBI Taxonomy" id="1507873"/>
    <lineage>
        <taxon>Eukaryota</taxon>
        <taxon>Fungi</taxon>
        <taxon>Dikarya</taxon>
        <taxon>Ascomycota</taxon>
        <taxon>Pezizomycotina</taxon>
        <taxon>Dothideomycetes</taxon>
        <taxon>Dothideomycetidae</taxon>
        <taxon>Cladosporiales</taxon>
        <taxon>Cladosporiaceae</taxon>
        <taxon>Rachicladosporium</taxon>
    </lineage>
</organism>